<evidence type="ECO:0000313" key="4">
    <source>
        <dbReference type="EMBL" id="GAA5192731.1"/>
    </source>
</evidence>
<dbReference type="EMBL" id="BAABJQ010000018">
    <property type="protein sequence ID" value="GAA5192731.1"/>
    <property type="molecule type" value="Genomic_DNA"/>
</dbReference>
<comment type="caution">
    <text evidence="4">The sequence shown here is derived from an EMBL/GenBank/DDBJ whole genome shotgun (WGS) entry which is preliminary data.</text>
</comment>
<name>A0ABP9S9A1_9ACTN</name>
<dbReference type="InterPro" id="IPR037165">
    <property type="entry name" value="AldOxase/xan_DH_Mopterin-bd_sf"/>
</dbReference>
<keyword evidence="2" id="KW-0560">Oxidoreductase</keyword>
<dbReference type="PANTHER" id="PTHR11908:SF132">
    <property type="entry name" value="ALDEHYDE OXIDASE 1-RELATED"/>
    <property type="match status" value="1"/>
</dbReference>
<feature type="domain" description="Aldehyde oxidase/xanthine dehydrogenase a/b hammerhead" evidence="3">
    <location>
        <begin position="22"/>
        <end position="127"/>
    </location>
</feature>
<sequence>MTIPAHAMGEMIDRIDGPDKVRGLARYAFEQPVERPAYLYPVQATIARGRMVGLDCRFASSEPGVLAVLHRYNAVRTRAQDGLGELDILQSDRVAFRNQFVAGVIAETSEIARHAAGLVRVEYQSEPHDVAFSADRDDLWTPSTVLSKFPMEVDKGDVDAGLADAPVRLDRTYTTPRYYHNAMEPHTTVACWADDQFTIYTSSQGVHAARGSIAALFGLDPRQIRVISPNIGGAFGSKAHVNPELILALLAARLVPGRPVKLALTRQQAFFQAGYRPETIQRIAIGAQEDGHIVAMFHACTSPTSQVQEYAEHCTRATPTMYATPNLRTQQRLASLDIPTPTIMRAPGECPGMFALESAMDELAVECGIDPIELRMRNEPETHPGTGLPFSSRNLIACLREGAERFGWDERDPTPRSRNEDGWLVGTGVAASTYHALQVPGSVATIRAEPPGRYTVLIAAADLGTGTWTALTQVAADALGVGVSDVELRIGDTAYPQAVVAGGSAGIASWGTAICEAAGQLRQRLGRGGTIPVEGLEVTAQMPENPYADQYSMHSFGAQFAEVRVNAETGEVRVPRLLGVFAAGRIVNPKTARSQLLGGMTMGMSMALHEDGVLDARFGSVVNQDLATYHISSNADVGAVEVRWLPEDDPYVNPMGTKGIGELGIVGAAAAVANAVYHATGVRIRDLPITLDKLMTW</sequence>
<dbReference type="Pfam" id="PF01315">
    <property type="entry name" value="Ald_Xan_dh_C"/>
    <property type="match status" value="1"/>
</dbReference>
<protein>
    <submittedName>
        <fullName evidence="4">Xanthine dehydrogenase family protein molybdopterin-binding subunit</fullName>
    </submittedName>
</protein>
<evidence type="ECO:0000256" key="1">
    <source>
        <dbReference type="ARBA" id="ARBA00022505"/>
    </source>
</evidence>
<dbReference type="Proteomes" id="UP001501570">
    <property type="component" value="Unassembled WGS sequence"/>
</dbReference>
<dbReference type="PANTHER" id="PTHR11908">
    <property type="entry name" value="XANTHINE DEHYDROGENASE"/>
    <property type="match status" value="1"/>
</dbReference>
<organism evidence="4 5">
    <name type="scientific">Rugosimonospora acidiphila</name>
    <dbReference type="NCBI Taxonomy" id="556531"/>
    <lineage>
        <taxon>Bacteria</taxon>
        <taxon>Bacillati</taxon>
        <taxon>Actinomycetota</taxon>
        <taxon>Actinomycetes</taxon>
        <taxon>Micromonosporales</taxon>
        <taxon>Micromonosporaceae</taxon>
        <taxon>Rugosimonospora</taxon>
    </lineage>
</organism>
<dbReference type="InterPro" id="IPR008274">
    <property type="entry name" value="AldOxase/xan_DH_MoCoBD1"/>
</dbReference>
<keyword evidence="5" id="KW-1185">Reference proteome</keyword>
<dbReference type="Gene3D" id="3.30.365.10">
    <property type="entry name" value="Aldehyde oxidase/xanthine dehydrogenase, molybdopterin binding domain"/>
    <property type="match status" value="4"/>
</dbReference>
<dbReference type="RefSeq" id="WP_345634025.1">
    <property type="nucleotide sequence ID" value="NZ_BAABJQ010000018.1"/>
</dbReference>
<dbReference type="Pfam" id="PF02738">
    <property type="entry name" value="MoCoBD_1"/>
    <property type="match status" value="1"/>
</dbReference>
<dbReference type="InterPro" id="IPR016208">
    <property type="entry name" value="Ald_Oxase/xanthine_DH-like"/>
</dbReference>
<dbReference type="SUPFAM" id="SSF54665">
    <property type="entry name" value="CO dehydrogenase molybdoprotein N-domain-like"/>
    <property type="match status" value="1"/>
</dbReference>
<evidence type="ECO:0000256" key="2">
    <source>
        <dbReference type="ARBA" id="ARBA00023002"/>
    </source>
</evidence>
<gene>
    <name evidence="4" type="ORF">GCM10023322_52930</name>
</gene>
<proteinExistence type="predicted"/>
<dbReference type="SUPFAM" id="SSF56003">
    <property type="entry name" value="Molybdenum cofactor-binding domain"/>
    <property type="match status" value="1"/>
</dbReference>
<keyword evidence="1" id="KW-0500">Molybdenum</keyword>
<reference evidence="5" key="1">
    <citation type="journal article" date="2019" name="Int. J. Syst. Evol. Microbiol.">
        <title>The Global Catalogue of Microorganisms (GCM) 10K type strain sequencing project: providing services to taxonomists for standard genome sequencing and annotation.</title>
        <authorList>
            <consortium name="The Broad Institute Genomics Platform"/>
            <consortium name="The Broad Institute Genome Sequencing Center for Infectious Disease"/>
            <person name="Wu L."/>
            <person name="Ma J."/>
        </authorList>
    </citation>
    <scope>NUCLEOTIDE SEQUENCE [LARGE SCALE GENOMIC DNA]</scope>
    <source>
        <strain evidence="5">JCM 18304</strain>
    </source>
</reference>
<dbReference type="InterPro" id="IPR000674">
    <property type="entry name" value="Ald_Oxase/Xan_DH_a/b"/>
</dbReference>
<accession>A0ABP9S9A1</accession>
<dbReference type="InterPro" id="IPR046867">
    <property type="entry name" value="AldOxase/xan_DH_MoCoBD2"/>
</dbReference>
<dbReference type="SMART" id="SM01008">
    <property type="entry name" value="Ald_Xan_dh_C"/>
    <property type="match status" value="1"/>
</dbReference>
<evidence type="ECO:0000313" key="5">
    <source>
        <dbReference type="Proteomes" id="UP001501570"/>
    </source>
</evidence>
<dbReference type="Gene3D" id="3.90.1170.50">
    <property type="entry name" value="Aldehyde oxidase/xanthine dehydrogenase, a/b hammerhead"/>
    <property type="match status" value="1"/>
</dbReference>
<dbReference type="Pfam" id="PF20256">
    <property type="entry name" value="MoCoBD_2"/>
    <property type="match status" value="1"/>
</dbReference>
<evidence type="ECO:0000259" key="3">
    <source>
        <dbReference type="SMART" id="SM01008"/>
    </source>
</evidence>
<dbReference type="InterPro" id="IPR036856">
    <property type="entry name" value="Ald_Oxase/Xan_DH_a/b_sf"/>
</dbReference>